<proteinExistence type="predicted"/>
<name>A0A699XDJ5_TANCI</name>
<evidence type="ECO:0000313" key="2">
    <source>
        <dbReference type="EMBL" id="GFD54614.1"/>
    </source>
</evidence>
<feature type="region of interest" description="Disordered" evidence="1">
    <location>
        <begin position="1"/>
        <end position="40"/>
    </location>
</feature>
<feature type="non-terminal residue" evidence="2">
    <location>
        <position position="1"/>
    </location>
</feature>
<sequence>VRRRRARPAGRPRLRTVPRTAPGSGYWHAQQGLDPPAGDRLWHRRPGSRALRGLAGSGERLHDRHVAYHRPARQGAARAGRQVYVEGLP</sequence>
<accession>A0A699XDJ5</accession>
<organism evidence="2">
    <name type="scientific">Tanacetum cinerariifolium</name>
    <name type="common">Dalmatian daisy</name>
    <name type="synonym">Chrysanthemum cinerariifolium</name>
    <dbReference type="NCBI Taxonomy" id="118510"/>
    <lineage>
        <taxon>Eukaryota</taxon>
        <taxon>Viridiplantae</taxon>
        <taxon>Streptophyta</taxon>
        <taxon>Embryophyta</taxon>
        <taxon>Tracheophyta</taxon>
        <taxon>Spermatophyta</taxon>
        <taxon>Magnoliopsida</taxon>
        <taxon>eudicotyledons</taxon>
        <taxon>Gunneridae</taxon>
        <taxon>Pentapetalae</taxon>
        <taxon>asterids</taxon>
        <taxon>campanulids</taxon>
        <taxon>Asterales</taxon>
        <taxon>Asteraceae</taxon>
        <taxon>Asteroideae</taxon>
        <taxon>Anthemideae</taxon>
        <taxon>Anthemidinae</taxon>
        <taxon>Tanacetum</taxon>
    </lineage>
</organism>
<dbReference type="EMBL" id="BKCJ011808030">
    <property type="protein sequence ID" value="GFD54614.1"/>
    <property type="molecule type" value="Genomic_DNA"/>
</dbReference>
<evidence type="ECO:0000256" key="1">
    <source>
        <dbReference type="SAM" id="MobiDB-lite"/>
    </source>
</evidence>
<comment type="caution">
    <text evidence="2">The sequence shown here is derived from an EMBL/GenBank/DDBJ whole genome shotgun (WGS) entry which is preliminary data.</text>
</comment>
<dbReference type="AlphaFoldDB" id="A0A699XDJ5"/>
<feature type="compositionally biased region" description="Basic residues" evidence="1">
    <location>
        <begin position="1"/>
        <end position="16"/>
    </location>
</feature>
<reference evidence="2" key="1">
    <citation type="journal article" date="2019" name="Sci. Rep.">
        <title>Draft genome of Tanacetum cinerariifolium, the natural source of mosquito coil.</title>
        <authorList>
            <person name="Yamashiro T."/>
            <person name="Shiraishi A."/>
            <person name="Satake H."/>
            <person name="Nakayama K."/>
        </authorList>
    </citation>
    <scope>NUCLEOTIDE SEQUENCE</scope>
</reference>
<protein>
    <submittedName>
        <fullName evidence="2">Uncharacterized protein</fullName>
    </submittedName>
</protein>
<gene>
    <name evidence="2" type="ORF">Tci_926583</name>
</gene>